<dbReference type="Pfam" id="PF02698">
    <property type="entry name" value="DUF218"/>
    <property type="match status" value="1"/>
</dbReference>
<reference evidence="2 3" key="1">
    <citation type="journal article" date="2015" name="Genome Announc.">
        <title>Complete Genome Sequence of 'Candidatus Liberibacter africanus,' a Bacterium Associated with Citrus Huanglongbing.</title>
        <authorList>
            <person name="Lin H."/>
            <person name="Pietersen G."/>
            <person name="Han C."/>
            <person name="Read D.A."/>
            <person name="Lou B."/>
            <person name="Gupta G."/>
            <person name="Civerolo E.L."/>
        </authorList>
    </citation>
    <scope>NUCLEOTIDE SEQUENCE [LARGE SCALE GENOMIC DNA]</scope>
    <source>
        <strain evidence="2 3">PTSAPSY</strain>
    </source>
</reference>
<proteinExistence type="predicted"/>
<dbReference type="GO" id="GO:0005886">
    <property type="term" value="C:plasma membrane"/>
    <property type="evidence" value="ECO:0007669"/>
    <property type="project" value="TreeGrafter"/>
</dbReference>
<dbReference type="EMBL" id="CP004021">
    <property type="protein sequence ID" value="AKK20327.1"/>
    <property type="molecule type" value="Genomic_DNA"/>
</dbReference>
<dbReference type="Proteomes" id="UP000035503">
    <property type="component" value="Chromosome"/>
</dbReference>
<dbReference type="GO" id="GO:0000270">
    <property type="term" value="P:peptidoglycan metabolic process"/>
    <property type="evidence" value="ECO:0007669"/>
    <property type="project" value="TreeGrafter"/>
</dbReference>
<dbReference type="InterPro" id="IPR003848">
    <property type="entry name" value="DUF218"/>
</dbReference>
<keyword evidence="3" id="KW-1185">Reference proteome</keyword>
<evidence type="ECO:0000259" key="1">
    <source>
        <dbReference type="Pfam" id="PF02698"/>
    </source>
</evidence>
<dbReference type="PANTHER" id="PTHR30336:SF4">
    <property type="entry name" value="ENVELOPE BIOGENESIS FACTOR ELYC"/>
    <property type="match status" value="1"/>
</dbReference>
<sequence length="193" mass="22668">MRYYWYSLVMFLICLIVGFISFAQYIHNIRIPENPFVNAIIVLTGENIRIEKAFELLEKNIGSKVFISGVHHSVSKDILLKKIPIRQNLAKCCIDIGYEAINTEGNALEAYEWAKKNNFYRILVVTHDYHMPRTFLELNKINNTIQFIPYPVISHYLQKNNLILNMKMLTVIFVEYVKILLLSAQDELRHNFL</sequence>
<dbReference type="AlphaFoldDB" id="A0A0G3I973"/>
<dbReference type="PANTHER" id="PTHR30336">
    <property type="entry name" value="INNER MEMBRANE PROTEIN, PROBABLE PERMEASE"/>
    <property type="match status" value="1"/>
</dbReference>
<accession>A0A0G3I973</accession>
<dbReference type="InterPro" id="IPR051599">
    <property type="entry name" value="Cell_Envelope_Assoc"/>
</dbReference>
<evidence type="ECO:0000313" key="2">
    <source>
        <dbReference type="EMBL" id="AKK20327.1"/>
    </source>
</evidence>
<gene>
    <name evidence="2" type="ORF">G293_03495</name>
</gene>
<organism evidence="2 3">
    <name type="scientific">Candidatus Liberibacter africanus PTSAPSY</name>
    <dbReference type="NCBI Taxonomy" id="1277257"/>
    <lineage>
        <taxon>Bacteria</taxon>
        <taxon>Pseudomonadati</taxon>
        <taxon>Pseudomonadota</taxon>
        <taxon>Alphaproteobacteria</taxon>
        <taxon>Hyphomicrobiales</taxon>
        <taxon>Rhizobiaceae</taxon>
        <taxon>Liberibacter</taxon>
    </lineage>
</organism>
<dbReference type="KEGG" id="lau:G293_03495"/>
<protein>
    <recommendedName>
        <fullName evidence="1">DUF218 domain-containing protein</fullName>
    </recommendedName>
</protein>
<dbReference type="PATRIC" id="fig|1277257.4.peg.752"/>
<name>A0A0G3I973_LIBAF</name>
<dbReference type="CDD" id="cd06259">
    <property type="entry name" value="YdcF-like"/>
    <property type="match status" value="1"/>
</dbReference>
<dbReference type="GO" id="GO:0043164">
    <property type="term" value="P:Gram-negative-bacterium-type cell wall biogenesis"/>
    <property type="evidence" value="ECO:0007669"/>
    <property type="project" value="TreeGrafter"/>
</dbReference>
<evidence type="ECO:0000313" key="3">
    <source>
        <dbReference type="Proteomes" id="UP000035503"/>
    </source>
</evidence>
<feature type="domain" description="DUF218" evidence="1">
    <location>
        <begin position="39"/>
        <end position="176"/>
    </location>
</feature>
<dbReference type="STRING" id="1277257.G293_03495"/>